<comment type="caution">
    <text evidence="3">The sequence shown here is derived from an EMBL/GenBank/DDBJ whole genome shotgun (WGS) entry which is preliminary data.</text>
</comment>
<keyword evidence="4" id="KW-1185">Reference proteome</keyword>
<protein>
    <submittedName>
        <fullName evidence="3">General secretion pathway protein GspB</fullName>
    </submittedName>
</protein>
<keyword evidence="1" id="KW-0472">Membrane</keyword>
<dbReference type="RefSeq" id="WP_248938431.1">
    <property type="nucleotide sequence ID" value="NZ_JAKIKS010000002.1"/>
</dbReference>
<evidence type="ECO:0000259" key="2">
    <source>
        <dbReference type="Pfam" id="PF16537"/>
    </source>
</evidence>
<evidence type="ECO:0000256" key="1">
    <source>
        <dbReference type="SAM" id="Phobius"/>
    </source>
</evidence>
<feature type="transmembrane region" description="Helical" evidence="1">
    <location>
        <begin position="41"/>
        <end position="63"/>
    </location>
</feature>
<evidence type="ECO:0000313" key="3">
    <source>
        <dbReference type="EMBL" id="MCL1123147.1"/>
    </source>
</evidence>
<dbReference type="EMBL" id="JAKIKS010000002">
    <property type="protein sequence ID" value="MCL1123147.1"/>
    <property type="molecule type" value="Genomic_DNA"/>
</dbReference>
<keyword evidence="1" id="KW-0812">Transmembrane</keyword>
<gene>
    <name evidence="3" type="ORF">L2764_01290</name>
</gene>
<reference evidence="3 4" key="1">
    <citation type="submission" date="2022-01" db="EMBL/GenBank/DDBJ databases">
        <title>Whole genome-based taxonomy of the Shewanellaceae.</title>
        <authorList>
            <person name="Martin-Rodriguez A.J."/>
        </authorList>
    </citation>
    <scope>NUCLEOTIDE SEQUENCE [LARGE SCALE GENOMIC DNA]</scope>
    <source>
        <strain evidence="3 4">DSM 17177</strain>
    </source>
</reference>
<dbReference type="Pfam" id="PF16537">
    <property type="entry name" value="T2SSB"/>
    <property type="match status" value="1"/>
</dbReference>
<sequence length="357" mass="38704">MSILLDAVTRAKQQEVNMDPILAPRADSYANKKASSLNRKVIILTMIILLSVMLAWFMSRLFLNEPSLSKVQSSRLLVSDSQKVTDEVKPSQRITEASVENAPLLSGVQFVGKVALPVPQALPNVEPEPVMWVSDKTGHIIPLETAAEKKLTSKKVASREENENVQSRASHLDAKPIMLGANMNQKGQDVLAALKKEVAIAASAVGMEEKPAAAKVDKIPLSSETLAASKHHNGVDQVNSGSEDNALLVDALQKALREVERDNNTQQKDGEPQTEAKTHAEAIPKYGQLPASVQLQVPEFSIDGHVYASSVDKRWLNVDGVELQQGGVIQGKLKVIEIRPQDVVLEISGNKFSVPAA</sequence>
<name>A0ABT0L713_9GAMM</name>
<organism evidence="3 4">
    <name type="scientific">Shewanella surugensis</name>
    <dbReference type="NCBI Taxonomy" id="212020"/>
    <lineage>
        <taxon>Bacteria</taxon>
        <taxon>Pseudomonadati</taxon>
        <taxon>Pseudomonadota</taxon>
        <taxon>Gammaproteobacteria</taxon>
        <taxon>Alteromonadales</taxon>
        <taxon>Shewanellaceae</taxon>
        <taxon>Shewanella</taxon>
    </lineage>
</organism>
<dbReference type="InterPro" id="IPR032389">
    <property type="entry name" value="GspB_C"/>
</dbReference>
<proteinExistence type="predicted"/>
<dbReference type="Proteomes" id="UP001203423">
    <property type="component" value="Unassembled WGS sequence"/>
</dbReference>
<feature type="domain" description="Type II secretion system protein GspB C-terminal" evidence="2">
    <location>
        <begin position="297"/>
        <end position="356"/>
    </location>
</feature>
<accession>A0ABT0L713</accession>
<keyword evidence="1" id="KW-1133">Transmembrane helix</keyword>
<evidence type="ECO:0000313" key="4">
    <source>
        <dbReference type="Proteomes" id="UP001203423"/>
    </source>
</evidence>